<accession>A0A7R8HAH1</accession>
<evidence type="ECO:0000256" key="1">
    <source>
        <dbReference type="ARBA" id="ARBA00004141"/>
    </source>
</evidence>
<dbReference type="InterPro" id="IPR004342">
    <property type="entry name" value="EXS_C"/>
</dbReference>
<dbReference type="InterPro" id="IPR004331">
    <property type="entry name" value="SPX_dom"/>
</dbReference>
<evidence type="ECO:0000256" key="4">
    <source>
        <dbReference type="ARBA" id="ARBA00022989"/>
    </source>
</evidence>
<dbReference type="GO" id="GO:0006817">
    <property type="term" value="P:phosphate ion transport"/>
    <property type="evidence" value="ECO:0007669"/>
    <property type="project" value="TreeGrafter"/>
</dbReference>
<sequence>MQLSVVNYPQLKRPFTKNQSFFFPLEVGKKSRLLPSRDGGLNGNKVPARKLQDLKLAFSEYYLSLVLLQNYQNLNYTGFRKILKKHDKMLSTHAGANWRIENVDVANFYINKDIDKLIQDTESKVTNDLEDGDRQKAMKRLRVPPLGDHHSPWTTFKVGLFSGAFIVLLITVIISGISKDYQSEQGRNDWRIVFRLYRGPLLVILFIFLMGVNVYGWRSSGVNHVLIFELDPRNHLSEQHLMEVAAIFGVIWTLSPSLSLWVPFCLIRLKRLDIRRDFGLLRVLGRIATAPFFYVGFADFWIADQLNSLAPAITDLHYLICFYSSPNATIDGKWQVATDKFRCVDSTYWIRSILSCLPAWFRFAQCLRRYRDTKEAFPHLVNAGKYSTTFFVVTFSTLKLYI</sequence>
<evidence type="ECO:0000256" key="5">
    <source>
        <dbReference type="ARBA" id="ARBA00023136"/>
    </source>
</evidence>
<keyword evidence="4" id="KW-1133">Transmembrane helix</keyword>
<dbReference type="PROSITE" id="PS51382">
    <property type="entry name" value="SPX"/>
    <property type="match status" value="1"/>
</dbReference>
<keyword evidence="3" id="KW-0812">Transmembrane</keyword>
<dbReference type="GO" id="GO:0016036">
    <property type="term" value="P:cellular response to phosphate starvation"/>
    <property type="evidence" value="ECO:0007669"/>
    <property type="project" value="TreeGrafter"/>
</dbReference>
<dbReference type="GO" id="GO:0005794">
    <property type="term" value="C:Golgi apparatus"/>
    <property type="evidence" value="ECO:0007669"/>
    <property type="project" value="TreeGrafter"/>
</dbReference>
<gene>
    <name evidence="6" type="ORF">LSAA_12269</name>
</gene>
<dbReference type="PANTHER" id="PTHR10783">
    <property type="entry name" value="XENOTROPIC AND POLYTROPIC RETROVIRUS RECEPTOR 1-RELATED"/>
    <property type="match status" value="1"/>
</dbReference>
<keyword evidence="6" id="KW-0675">Receptor</keyword>
<dbReference type="PROSITE" id="PS51380">
    <property type="entry name" value="EXS"/>
    <property type="match status" value="1"/>
</dbReference>
<organism evidence="6 7">
    <name type="scientific">Lepeophtheirus salmonis</name>
    <name type="common">Salmon louse</name>
    <name type="synonym">Caligus salmonis</name>
    <dbReference type="NCBI Taxonomy" id="72036"/>
    <lineage>
        <taxon>Eukaryota</taxon>
        <taxon>Metazoa</taxon>
        <taxon>Ecdysozoa</taxon>
        <taxon>Arthropoda</taxon>
        <taxon>Crustacea</taxon>
        <taxon>Multicrustacea</taxon>
        <taxon>Hexanauplia</taxon>
        <taxon>Copepoda</taxon>
        <taxon>Siphonostomatoida</taxon>
        <taxon>Caligidae</taxon>
        <taxon>Lepeophtheirus</taxon>
    </lineage>
</organism>
<protein>
    <submittedName>
        <fullName evidence="6">Xenotropic and polytropic retrovirus receptor 1,Xenotropic and polytropic retrovirus receptor 1 homolog</fullName>
    </submittedName>
</protein>
<evidence type="ECO:0000256" key="2">
    <source>
        <dbReference type="ARBA" id="ARBA00009665"/>
    </source>
</evidence>
<evidence type="ECO:0000256" key="3">
    <source>
        <dbReference type="ARBA" id="ARBA00022692"/>
    </source>
</evidence>
<dbReference type="Pfam" id="PF03105">
    <property type="entry name" value="SPX"/>
    <property type="match status" value="1"/>
</dbReference>
<evidence type="ECO:0000313" key="6">
    <source>
        <dbReference type="EMBL" id="CAF2971222.1"/>
    </source>
</evidence>
<dbReference type="Pfam" id="PF03124">
    <property type="entry name" value="EXS"/>
    <property type="match status" value="2"/>
</dbReference>
<dbReference type="AlphaFoldDB" id="A0A7R8HAH1"/>
<dbReference type="GO" id="GO:0000822">
    <property type="term" value="F:inositol hexakisphosphate binding"/>
    <property type="evidence" value="ECO:0007669"/>
    <property type="project" value="TreeGrafter"/>
</dbReference>
<dbReference type="OrthoDB" id="9970435at2759"/>
<comment type="subcellular location">
    <subcellularLocation>
        <location evidence="1">Membrane</location>
        <topology evidence="1">Multi-pass membrane protein</topology>
    </subcellularLocation>
</comment>
<reference evidence="6" key="1">
    <citation type="submission" date="2021-02" db="EMBL/GenBank/DDBJ databases">
        <authorList>
            <person name="Bekaert M."/>
        </authorList>
    </citation>
    <scope>NUCLEOTIDE SEQUENCE</scope>
    <source>
        <strain evidence="6">IoA-00</strain>
    </source>
</reference>
<dbReference type="Proteomes" id="UP000675881">
    <property type="component" value="Chromosome 6"/>
</dbReference>
<keyword evidence="7" id="KW-1185">Reference proteome</keyword>
<dbReference type="GO" id="GO:0005886">
    <property type="term" value="C:plasma membrane"/>
    <property type="evidence" value="ECO:0007669"/>
    <property type="project" value="TreeGrafter"/>
</dbReference>
<proteinExistence type="inferred from homology"/>
<dbReference type="EMBL" id="HG994585">
    <property type="protein sequence ID" value="CAF2971222.1"/>
    <property type="molecule type" value="Genomic_DNA"/>
</dbReference>
<comment type="similarity">
    <text evidence="2">Belongs to the SYG1 (TC 2.A.94) family.</text>
</comment>
<name>A0A7R8HAH1_LEPSM</name>
<keyword evidence="5" id="KW-0472">Membrane</keyword>
<dbReference type="PANTHER" id="PTHR10783:SF103">
    <property type="entry name" value="SOLUTE CARRIER FAMILY 53 MEMBER 1"/>
    <property type="match status" value="1"/>
</dbReference>
<evidence type="ECO:0000313" key="7">
    <source>
        <dbReference type="Proteomes" id="UP000675881"/>
    </source>
</evidence>